<dbReference type="InterPro" id="IPR002816">
    <property type="entry name" value="TraB/PrgY/GumN_fam"/>
</dbReference>
<evidence type="ECO:0008006" key="4">
    <source>
        <dbReference type="Google" id="ProtNLM"/>
    </source>
</evidence>
<gene>
    <name evidence="2" type="ORF">SAY87_000935</name>
</gene>
<dbReference type="Proteomes" id="UP001345219">
    <property type="component" value="Chromosome 1"/>
</dbReference>
<dbReference type="Pfam" id="PF01963">
    <property type="entry name" value="TraB_PrgY_gumN"/>
    <property type="match status" value="1"/>
</dbReference>
<comment type="caution">
    <text evidence="2">The sequence shown here is derived from an EMBL/GenBank/DDBJ whole genome shotgun (WGS) entry which is preliminary data.</text>
</comment>
<dbReference type="GO" id="GO:0005741">
    <property type="term" value="C:mitochondrial outer membrane"/>
    <property type="evidence" value="ECO:0007669"/>
    <property type="project" value="TreeGrafter"/>
</dbReference>
<dbReference type="CDD" id="cd14726">
    <property type="entry name" value="TraB_PrgY-like"/>
    <property type="match status" value="1"/>
</dbReference>
<accession>A0AAN7GSC3</accession>
<evidence type="ECO:0000256" key="1">
    <source>
        <dbReference type="SAM" id="Phobius"/>
    </source>
</evidence>
<protein>
    <recommendedName>
        <fullName evidence="4">TraB domain-containing protein</fullName>
    </recommendedName>
</protein>
<keyword evidence="1" id="KW-1133">Transmembrane helix</keyword>
<reference evidence="2 3" key="1">
    <citation type="journal article" date="2023" name="Hortic Res">
        <title>Pangenome of water caltrop reveals structural variations and asymmetric subgenome divergence after allopolyploidization.</title>
        <authorList>
            <person name="Zhang X."/>
            <person name="Chen Y."/>
            <person name="Wang L."/>
            <person name="Yuan Y."/>
            <person name="Fang M."/>
            <person name="Shi L."/>
            <person name="Lu R."/>
            <person name="Comes H.P."/>
            <person name="Ma Y."/>
            <person name="Chen Y."/>
            <person name="Huang G."/>
            <person name="Zhou Y."/>
            <person name="Zheng Z."/>
            <person name="Qiu Y."/>
        </authorList>
    </citation>
    <scope>NUCLEOTIDE SEQUENCE [LARGE SCALE GENOMIC DNA]</scope>
    <source>
        <tissue evidence="2">Roots</tissue>
    </source>
</reference>
<dbReference type="EMBL" id="JAXIOK010000023">
    <property type="protein sequence ID" value="KAK4742934.1"/>
    <property type="molecule type" value="Genomic_DNA"/>
</dbReference>
<name>A0AAN7GSC3_9MYRT</name>
<keyword evidence="1" id="KW-0812">Transmembrane</keyword>
<dbReference type="PANTHER" id="PTHR21530">
    <property type="entry name" value="PHEROMONE SHUTDOWN PROTEIN"/>
    <property type="match status" value="1"/>
</dbReference>
<evidence type="ECO:0000313" key="3">
    <source>
        <dbReference type="Proteomes" id="UP001345219"/>
    </source>
</evidence>
<feature type="transmembrane region" description="Helical" evidence="1">
    <location>
        <begin position="379"/>
        <end position="398"/>
    </location>
</feature>
<dbReference type="AlphaFoldDB" id="A0AAN7GSC3"/>
<proteinExistence type="predicted"/>
<sequence length="402" mass="44746">MNRLTHRVKLLKSVISTRSVPLPPLFPLPATTGAPRRRPLISGLRASYSISFALPAGRVSRRRMSDLIRPSSMESYIEDPNPNVESMSENFVGIDNVRKDNDAACRGGNGEGLVQGRTLPEELFRNVAVLSCESSAEGGRCDVYLVGTAHVSQESCRIVQSVISCLKPEVVFLEICSQRVAVLSPQNLKVPTFAEMVEMLKKKHNLFGILYSWFLAKVASKLEAFPGAEFRVAYEEAMKYGGKVVLGDRPLQITLRRTWDSMPIWHKTKLLYSFLIQAVFLPSPEDLKEMLKEMDDVDMMTFVIREMSKEFPTLIEALLHERDQYMSSSLLKSASNHSSVVAVVGKGHVNGIKKHWKQPVHVEELLSVPSRKSTSVIKILTSIGVAAVGAAALTGIYLRYKK</sequence>
<dbReference type="InterPro" id="IPR046345">
    <property type="entry name" value="TraB_PrgY-like"/>
</dbReference>
<keyword evidence="3" id="KW-1185">Reference proteome</keyword>
<keyword evidence="1" id="KW-0472">Membrane</keyword>
<organism evidence="2 3">
    <name type="scientific">Trapa incisa</name>
    <dbReference type="NCBI Taxonomy" id="236973"/>
    <lineage>
        <taxon>Eukaryota</taxon>
        <taxon>Viridiplantae</taxon>
        <taxon>Streptophyta</taxon>
        <taxon>Embryophyta</taxon>
        <taxon>Tracheophyta</taxon>
        <taxon>Spermatophyta</taxon>
        <taxon>Magnoliopsida</taxon>
        <taxon>eudicotyledons</taxon>
        <taxon>Gunneridae</taxon>
        <taxon>Pentapetalae</taxon>
        <taxon>rosids</taxon>
        <taxon>malvids</taxon>
        <taxon>Myrtales</taxon>
        <taxon>Lythraceae</taxon>
        <taxon>Trapa</taxon>
    </lineage>
</organism>
<dbReference type="PANTHER" id="PTHR21530:SF7">
    <property type="entry name" value="TRAB DOMAIN-CONTAINING PROTEIN"/>
    <property type="match status" value="1"/>
</dbReference>
<evidence type="ECO:0000313" key="2">
    <source>
        <dbReference type="EMBL" id="KAK4742934.1"/>
    </source>
</evidence>